<evidence type="ECO:0000256" key="2">
    <source>
        <dbReference type="ARBA" id="ARBA00012438"/>
    </source>
</evidence>
<dbReference type="InterPro" id="IPR036890">
    <property type="entry name" value="HATPase_C_sf"/>
</dbReference>
<feature type="domain" description="Response regulatory" evidence="8">
    <location>
        <begin position="1160"/>
        <end position="1310"/>
    </location>
</feature>
<dbReference type="PANTHER" id="PTHR43719">
    <property type="entry name" value="TWO-COMPONENT HISTIDINE KINASE"/>
    <property type="match status" value="1"/>
</dbReference>
<keyword evidence="3 4" id="KW-0597">Phosphoprotein</keyword>
<dbReference type="Pfam" id="PF00072">
    <property type="entry name" value="Response_reg"/>
    <property type="match status" value="1"/>
</dbReference>
<keyword evidence="9" id="KW-0808">Transferase</keyword>
<evidence type="ECO:0000259" key="8">
    <source>
        <dbReference type="PROSITE" id="PS50110"/>
    </source>
</evidence>
<dbReference type="OMA" id="ECHEIDA"/>
<feature type="transmembrane region" description="Helical" evidence="6">
    <location>
        <begin position="232"/>
        <end position="252"/>
    </location>
</feature>
<reference evidence="9 10" key="1">
    <citation type="journal article" date="2014" name="Nat. Commun.">
        <title>Klebsormidium flaccidum genome reveals primary factors for plant terrestrial adaptation.</title>
        <authorList>
            <person name="Hori K."/>
            <person name="Maruyama F."/>
            <person name="Fujisawa T."/>
            <person name="Togashi T."/>
            <person name="Yamamoto N."/>
            <person name="Seo M."/>
            <person name="Sato S."/>
            <person name="Yamada T."/>
            <person name="Mori H."/>
            <person name="Tajima N."/>
            <person name="Moriyama T."/>
            <person name="Ikeuchi M."/>
            <person name="Watanabe M."/>
            <person name="Wada H."/>
            <person name="Kobayashi K."/>
            <person name="Saito M."/>
            <person name="Masuda T."/>
            <person name="Sasaki-Sekimoto Y."/>
            <person name="Mashiguchi K."/>
            <person name="Awai K."/>
            <person name="Shimojima M."/>
            <person name="Masuda S."/>
            <person name="Iwai M."/>
            <person name="Nobusawa T."/>
            <person name="Narise T."/>
            <person name="Kondo S."/>
            <person name="Saito H."/>
            <person name="Sato R."/>
            <person name="Murakawa M."/>
            <person name="Ihara Y."/>
            <person name="Oshima-Yamada Y."/>
            <person name="Ohtaka K."/>
            <person name="Satoh M."/>
            <person name="Sonobe K."/>
            <person name="Ishii M."/>
            <person name="Ohtani R."/>
            <person name="Kanamori-Sato M."/>
            <person name="Honoki R."/>
            <person name="Miyazaki D."/>
            <person name="Mochizuki H."/>
            <person name="Umetsu J."/>
            <person name="Higashi K."/>
            <person name="Shibata D."/>
            <person name="Kamiya Y."/>
            <person name="Sato N."/>
            <person name="Nakamura Y."/>
            <person name="Tabata S."/>
            <person name="Ida S."/>
            <person name="Kurokawa K."/>
            <person name="Ohta H."/>
        </authorList>
    </citation>
    <scope>NUCLEOTIDE SEQUENCE [LARGE SCALE GENOMIC DNA]</scope>
    <source>
        <strain evidence="9 10">NIES-2285</strain>
    </source>
</reference>
<keyword evidence="6" id="KW-1133">Transmembrane helix</keyword>
<dbReference type="InterPro" id="IPR001789">
    <property type="entry name" value="Sig_transdc_resp-reg_receiver"/>
</dbReference>
<dbReference type="Pfam" id="PF00512">
    <property type="entry name" value="HisKA"/>
    <property type="match status" value="1"/>
</dbReference>
<dbReference type="PROSITE" id="PS50109">
    <property type="entry name" value="HIS_KIN"/>
    <property type="match status" value="1"/>
</dbReference>
<evidence type="ECO:0000256" key="4">
    <source>
        <dbReference type="PROSITE-ProRule" id="PRU00169"/>
    </source>
</evidence>
<dbReference type="PRINTS" id="PR00344">
    <property type="entry name" value="BCTRLSENSOR"/>
</dbReference>
<feature type="transmembrane region" description="Helical" evidence="6">
    <location>
        <begin position="258"/>
        <end position="279"/>
    </location>
</feature>
<dbReference type="Gene3D" id="3.30.565.10">
    <property type="entry name" value="Histidine kinase-like ATPase, C-terminal domain"/>
    <property type="match status" value="1"/>
</dbReference>
<evidence type="ECO:0000256" key="5">
    <source>
        <dbReference type="SAM" id="MobiDB-lite"/>
    </source>
</evidence>
<feature type="domain" description="Histidine kinase" evidence="7">
    <location>
        <begin position="459"/>
        <end position="743"/>
    </location>
</feature>
<dbReference type="Gene3D" id="1.10.287.130">
    <property type="match status" value="1"/>
</dbReference>
<feature type="region of interest" description="Disordered" evidence="5">
    <location>
        <begin position="862"/>
        <end position="904"/>
    </location>
</feature>
<dbReference type="PROSITE" id="PS50110">
    <property type="entry name" value="RESPONSE_REGULATORY"/>
    <property type="match status" value="1"/>
</dbReference>
<dbReference type="InterPro" id="IPR011006">
    <property type="entry name" value="CheY-like_superfamily"/>
</dbReference>
<dbReference type="OrthoDB" id="303614at2759"/>
<dbReference type="InterPro" id="IPR003661">
    <property type="entry name" value="HisK_dim/P_dom"/>
</dbReference>
<evidence type="ECO:0000259" key="7">
    <source>
        <dbReference type="PROSITE" id="PS50109"/>
    </source>
</evidence>
<comment type="catalytic activity">
    <reaction evidence="1">
        <text>ATP + protein L-histidine = ADP + protein N-phospho-L-histidine.</text>
        <dbReference type="EC" id="2.7.13.3"/>
    </reaction>
</comment>
<dbReference type="SMART" id="SM00448">
    <property type="entry name" value="REC"/>
    <property type="match status" value="1"/>
</dbReference>
<dbReference type="InterPro" id="IPR004358">
    <property type="entry name" value="Sig_transdc_His_kin-like_C"/>
</dbReference>
<dbReference type="SMART" id="SM00387">
    <property type="entry name" value="HATPase_c"/>
    <property type="match status" value="1"/>
</dbReference>
<organism evidence="9 10">
    <name type="scientific">Klebsormidium nitens</name>
    <name type="common">Green alga</name>
    <name type="synonym">Ulothrix nitens</name>
    <dbReference type="NCBI Taxonomy" id="105231"/>
    <lineage>
        <taxon>Eukaryota</taxon>
        <taxon>Viridiplantae</taxon>
        <taxon>Streptophyta</taxon>
        <taxon>Klebsormidiophyceae</taxon>
        <taxon>Klebsormidiales</taxon>
        <taxon>Klebsormidiaceae</taxon>
        <taxon>Klebsormidium</taxon>
    </lineage>
</organism>
<dbReference type="EC" id="2.7.13.3" evidence="2"/>
<keyword evidence="6" id="KW-0812">Transmembrane</keyword>
<keyword evidence="6" id="KW-0472">Membrane</keyword>
<evidence type="ECO:0000313" key="9">
    <source>
        <dbReference type="EMBL" id="GAQ86663.1"/>
    </source>
</evidence>
<accession>A0A1Y1I805</accession>
<dbReference type="STRING" id="105231.A0A1Y1I805"/>
<dbReference type="InterPro" id="IPR036097">
    <property type="entry name" value="HisK_dim/P_sf"/>
</dbReference>
<evidence type="ECO:0000256" key="1">
    <source>
        <dbReference type="ARBA" id="ARBA00000085"/>
    </source>
</evidence>
<dbReference type="PANTHER" id="PTHR43719:SF75">
    <property type="entry name" value="HISTIDINE KINASE CKI1"/>
    <property type="match status" value="1"/>
</dbReference>
<keyword evidence="10" id="KW-1185">Reference proteome</keyword>
<dbReference type="GO" id="GO:0000155">
    <property type="term" value="F:phosphorelay sensor kinase activity"/>
    <property type="evidence" value="ECO:0007669"/>
    <property type="project" value="InterPro"/>
</dbReference>
<keyword evidence="9" id="KW-0418">Kinase</keyword>
<dbReference type="InterPro" id="IPR005467">
    <property type="entry name" value="His_kinase_dom"/>
</dbReference>
<evidence type="ECO:0000313" key="10">
    <source>
        <dbReference type="Proteomes" id="UP000054558"/>
    </source>
</evidence>
<feature type="modified residue" description="4-aspartylphosphate" evidence="4">
    <location>
        <position position="1241"/>
    </location>
</feature>
<sequence>MPLRDPSRKGGSTVKGVVMGEERQASMSLEHRNRGGFDHMVLITRLGIMVLMCVLVAAMSFSTWYQMDVTARRNIERLTGENQAHSLDFGARSFSKYLSATTQMARQIATTMALSSTIRTANLTKISVIEQEVSPLILATLLSSPNASFCRFQTLDGLVSGFRRFDDGAIRHFFANRSSPPPSSSTGYSTMPLFIQDVDLFGNPTSRPKPAAPGDFRETAPYRETMITGKMAWGLVWAYNSTLVFLSAQVVRNPVTNVTLGVALGTSTTVTLTTLLASIRPQHAGLLYVFEAESGRLISSSDMSGLYNSTVITSESLIVLAANASNPIMRDSARFLVAEAAVEGWPELGVTSFHDNVRLAGGEYYLSHLQIVVEARTLVTVMAIPRSVVWDDIDRTSSRELTIISATTAGVLVLGCVLIVLLTCRVSREMLLRAELINSLQLKEKAEKASDYKSQFLAAMSHDVRTPLCCIIGLLEVLLGDSRLQNEQRSSLKQVRLCALQLLDLLKSILDLSKVETGKLTLETGPFDLGQELEALVDMFAVQCAKKNVALALDLDDCLPRRVVGDCARVRQILANLVGNAVTFTHEGHIVVRAYLSGSQGAPSSPKPLPKVLRTLARTVSRKLSLNQVRASSGDEGPRDSGLSTWIAEYANKLKAVILPGGKAERSRNITVVFEVDDTGVGIPPNRRETVLGSFTQGSRHSGGYGLGLAMVKNLVAIMGGAIRIEDKQGPGSLFRFHITLELSPEHSTEQDANASYCPTPIATPKGAPRGFGERLAGRKTARVAPRPSAGSNVSTTDYMRQEVSLLPQLEGSSVLLLKGDYVGREAAAAWMARRHLRVYEAERWGGLRETFRRLLGKTVRSSTEGLDADADPSIGPINKASQGGPVRRPSEIRSSETDEMSSKSVLSAGDQLFGQLLDRDQTDRGTSQGPILLILDTAVVPGFPSPEALSIALRSLMEGYDPTAVNAPRVMVAWLVSFALPGAIYEEMRCAAGCRIITYDVLHPSRLLSLLTAMVSDNPNPDSLLGSALPAAPPVLSNKASKKVQKSKRSIILNEEEREELMIQAGMAFASTRGAVDEKGPDSTANPAASANSFSVKAADSLPRIPNPIANGVTGIRATSTLQPVSRVIRNPVPKGEPKEIVSPGHEPGGADLALAGVHVLIVEDTVMLRKLATTILTRVGAKVFAVENGRQAVNAILTAMEIQLGAPKATPSLSEFGPPADALAEALRTSGCFDLVLMDCQMPVLDGYGATTEIRQLEEGEKVHVPIVALTAHAMATDKEKCLGVGMDGYLTKPINVPLLVSTIKSFVKREAAT</sequence>
<dbReference type="InterPro" id="IPR050956">
    <property type="entry name" value="2C_system_His_kinase"/>
</dbReference>
<feature type="transmembrane region" description="Helical" evidence="6">
    <location>
        <begin position="401"/>
        <end position="422"/>
    </location>
</feature>
<dbReference type="InterPro" id="IPR003594">
    <property type="entry name" value="HATPase_dom"/>
</dbReference>
<evidence type="ECO:0000256" key="3">
    <source>
        <dbReference type="ARBA" id="ARBA00022553"/>
    </source>
</evidence>
<dbReference type="CDD" id="cd17546">
    <property type="entry name" value="REC_hyHK_CKI1_RcsC-like"/>
    <property type="match status" value="1"/>
</dbReference>
<dbReference type="SUPFAM" id="SSF55874">
    <property type="entry name" value="ATPase domain of HSP90 chaperone/DNA topoisomerase II/histidine kinase"/>
    <property type="match status" value="1"/>
</dbReference>
<dbReference type="Pfam" id="PF02518">
    <property type="entry name" value="HATPase_c"/>
    <property type="match status" value="1"/>
</dbReference>
<proteinExistence type="predicted"/>
<gene>
    <name evidence="9" type="ORF">KFL_003030060</name>
</gene>
<name>A0A1Y1I805_KLENI</name>
<dbReference type="CDD" id="cd00082">
    <property type="entry name" value="HisKA"/>
    <property type="match status" value="1"/>
</dbReference>
<protein>
    <recommendedName>
        <fullName evidence="2">histidine kinase</fullName>
        <ecNumber evidence="2">2.7.13.3</ecNumber>
    </recommendedName>
</protein>
<dbReference type="Gene3D" id="3.40.50.2300">
    <property type="match status" value="1"/>
</dbReference>
<dbReference type="Proteomes" id="UP000054558">
    <property type="component" value="Unassembled WGS sequence"/>
</dbReference>
<dbReference type="SUPFAM" id="SSF47384">
    <property type="entry name" value="Homodimeric domain of signal transducing histidine kinase"/>
    <property type="match status" value="1"/>
</dbReference>
<dbReference type="SMART" id="SM00388">
    <property type="entry name" value="HisKA"/>
    <property type="match status" value="1"/>
</dbReference>
<feature type="transmembrane region" description="Helical" evidence="6">
    <location>
        <begin position="42"/>
        <end position="65"/>
    </location>
</feature>
<dbReference type="EMBL" id="DF237252">
    <property type="protein sequence ID" value="GAQ86663.1"/>
    <property type="molecule type" value="Genomic_DNA"/>
</dbReference>
<dbReference type="SUPFAM" id="SSF52172">
    <property type="entry name" value="CheY-like"/>
    <property type="match status" value="1"/>
</dbReference>
<evidence type="ECO:0000256" key="6">
    <source>
        <dbReference type="SAM" id="Phobius"/>
    </source>
</evidence>